<feature type="transmembrane region" description="Helical" evidence="1">
    <location>
        <begin position="12"/>
        <end position="29"/>
    </location>
</feature>
<feature type="transmembrane region" description="Helical" evidence="1">
    <location>
        <begin position="113"/>
        <end position="134"/>
    </location>
</feature>
<organism evidence="2 3">
    <name type="scientific">Crossiella equi</name>
    <dbReference type="NCBI Taxonomy" id="130796"/>
    <lineage>
        <taxon>Bacteria</taxon>
        <taxon>Bacillati</taxon>
        <taxon>Actinomycetota</taxon>
        <taxon>Actinomycetes</taxon>
        <taxon>Pseudonocardiales</taxon>
        <taxon>Pseudonocardiaceae</taxon>
        <taxon>Crossiella</taxon>
    </lineage>
</organism>
<keyword evidence="1" id="KW-0812">Transmembrane</keyword>
<feature type="transmembrane region" description="Helical" evidence="1">
    <location>
        <begin position="35"/>
        <end position="57"/>
    </location>
</feature>
<evidence type="ECO:0000313" key="3">
    <source>
        <dbReference type="Proteomes" id="UP001519363"/>
    </source>
</evidence>
<evidence type="ECO:0000313" key="2">
    <source>
        <dbReference type="EMBL" id="MBP2473318.1"/>
    </source>
</evidence>
<proteinExistence type="predicted"/>
<dbReference type="EMBL" id="JAGIOO010000001">
    <property type="protein sequence ID" value="MBP2473318.1"/>
    <property type="molecule type" value="Genomic_DNA"/>
</dbReference>
<sequence>MGRTKNRTTKALWRLWGYLILAAAAYLWFADDLNGILIIVLSSFSLLYMLFAAPMWCMAPTSTNGRPCNNNAHGLLIGCWIRKHKWEKIKMIFKRQRWAEWAKRSWSSLGGQAATIGAVGSFASAVAATITLIVKK</sequence>
<keyword evidence="3" id="KW-1185">Reference proteome</keyword>
<keyword evidence="1" id="KW-0472">Membrane</keyword>
<keyword evidence="1" id="KW-1133">Transmembrane helix</keyword>
<accession>A0ABS5A9P9</accession>
<name>A0ABS5A9P9_9PSEU</name>
<reference evidence="2 3" key="1">
    <citation type="submission" date="2021-03" db="EMBL/GenBank/DDBJ databases">
        <title>Sequencing the genomes of 1000 actinobacteria strains.</title>
        <authorList>
            <person name="Klenk H.-P."/>
        </authorList>
    </citation>
    <scope>NUCLEOTIDE SEQUENCE [LARGE SCALE GENOMIC DNA]</scope>
    <source>
        <strain evidence="2 3">DSM 44580</strain>
    </source>
</reference>
<comment type="caution">
    <text evidence="2">The sequence shown here is derived from an EMBL/GenBank/DDBJ whole genome shotgun (WGS) entry which is preliminary data.</text>
</comment>
<evidence type="ECO:0000256" key="1">
    <source>
        <dbReference type="SAM" id="Phobius"/>
    </source>
</evidence>
<gene>
    <name evidence="2" type="ORF">JOF53_002190</name>
</gene>
<protein>
    <submittedName>
        <fullName evidence="2">Uncharacterized protein</fullName>
    </submittedName>
</protein>
<dbReference type="RefSeq" id="WP_143342641.1">
    <property type="nucleotide sequence ID" value="NZ_JAGIOO010000001.1"/>
</dbReference>
<dbReference type="Proteomes" id="UP001519363">
    <property type="component" value="Unassembled WGS sequence"/>
</dbReference>